<proteinExistence type="predicted"/>
<dbReference type="AlphaFoldDB" id="A0A285NZS5"/>
<keyword evidence="2" id="KW-1185">Reference proteome</keyword>
<gene>
    <name evidence="1" type="ORF">SAMN05421503_2449</name>
</gene>
<dbReference type="EMBL" id="OBEK01000003">
    <property type="protein sequence ID" value="SNZ14527.1"/>
    <property type="molecule type" value="Genomic_DNA"/>
</dbReference>
<evidence type="ECO:0000313" key="2">
    <source>
        <dbReference type="Proteomes" id="UP000219356"/>
    </source>
</evidence>
<reference evidence="2" key="1">
    <citation type="submission" date="2017-09" db="EMBL/GenBank/DDBJ databases">
        <authorList>
            <person name="Varghese N."/>
            <person name="Submissions S."/>
        </authorList>
    </citation>
    <scope>NUCLEOTIDE SEQUENCE [LARGE SCALE GENOMIC DNA]</scope>
    <source>
        <strain evidence="2">CGMCC 1.8913</strain>
    </source>
</reference>
<organism evidence="1 2">
    <name type="scientific">Terribacillus aidingensis</name>
    <dbReference type="NCBI Taxonomy" id="586416"/>
    <lineage>
        <taxon>Bacteria</taxon>
        <taxon>Bacillati</taxon>
        <taxon>Bacillota</taxon>
        <taxon>Bacilli</taxon>
        <taxon>Bacillales</taxon>
        <taxon>Bacillaceae</taxon>
        <taxon>Terribacillus</taxon>
    </lineage>
</organism>
<protein>
    <submittedName>
        <fullName evidence="1">Uncharacterized protein</fullName>
    </submittedName>
</protein>
<sequence>MEKIHDILQKIRKFNGQIEDIERMEECGIDDVTVASVGSNHRSQRYALDLSELGIDKKYVTDLLSPILTAKLAEQKSNLKVAIFNLSKELQELAGGDD</sequence>
<name>A0A285NZS5_9BACI</name>
<dbReference type="RefSeq" id="WP_097042507.1">
    <property type="nucleotide sequence ID" value="NZ_OBEK01000003.1"/>
</dbReference>
<dbReference type="Proteomes" id="UP000219356">
    <property type="component" value="Unassembled WGS sequence"/>
</dbReference>
<evidence type="ECO:0000313" key="1">
    <source>
        <dbReference type="EMBL" id="SNZ14527.1"/>
    </source>
</evidence>
<accession>A0A285NZS5</accession>